<keyword evidence="4" id="KW-0949">S-adenosyl-L-methionine</keyword>
<dbReference type="GeneID" id="82888908"/>
<dbReference type="InterPro" id="IPR002052">
    <property type="entry name" value="DNA_methylase_N6_adenine_CS"/>
</dbReference>
<reference evidence="6 7" key="1">
    <citation type="submission" date="2019-06" db="EMBL/GenBank/DDBJ databases">
        <title>Whole genome shotgun sequence of Corynebacterium variabile NBRC 15286.</title>
        <authorList>
            <person name="Hosoyama A."/>
            <person name="Uohara A."/>
            <person name="Ohji S."/>
            <person name="Ichikawa N."/>
        </authorList>
    </citation>
    <scope>NUCLEOTIDE SEQUENCE [LARGE SCALE GENOMIC DNA]</scope>
    <source>
        <strain evidence="6 7">NBRC 15286</strain>
    </source>
</reference>
<dbReference type="Pfam" id="PF01555">
    <property type="entry name" value="N6_N4_Mtase"/>
    <property type="match status" value="1"/>
</dbReference>
<dbReference type="Gene3D" id="3.40.50.150">
    <property type="entry name" value="Vaccinia Virus protein VP39"/>
    <property type="match status" value="2"/>
</dbReference>
<dbReference type="PROSITE" id="PS00092">
    <property type="entry name" value="N6_MTASE"/>
    <property type="match status" value="1"/>
</dbReference>
<keyword evidence="3" id="KW-0808">Transferase</keyword>
<name>A0A4Y4C3B8_9CORY</name>
<accession>A0A4Y4C3B8</accession>
<dbReference type="EMBL" id="BJNT01000028">
    <property type="protein sequence ID" value="GEC87525.1"/>
    <property type="molecule type" value="Genomic_DNA"/>
</dbReference>
<evidence type="ECO:0000259" key="5">
    <source>
        <dbReference type="Pfam" id="PF01555"/>
    </source>
</evidence>
<dbReference type="SUPFAM" id="SSF53335">
    <property type="entry name" value="S-adenosyl-L-methionine-dependent methyltransferases"/>
    <property type="match status" value="1"/>
</dbReference>
<comment type="caution">
    <text evidence="6">The sequence shown here is derived from an EMBL/GenBank/DDBJ whole genome shotgun (WGS) entry which is preliminary data.</text>
</comment>
<comment type="similarity">
    <text evidence="1">Belongs to the N(4)/N(6)-methyltransferase family.</text>
</comment>
<dbReference type="InterPro" id="IPR029063">
    <property type="entry name" value="SAM-dependent_MTases_sf"/>
</dbReference>
<dbReference type="PRINTS" id="PR00506">
    <property type="entry name" value="D21N6MTFRASE"/>
</dbReference>
<dbReference type="AlphaFoldDB" id="A0A4Y4C3B8"/>
<dbReference type="InterPro" id="IPR002941">
    <property type="entry name" value="DNA_methylase_N4/N6"/>
</dbReference>
<dbReference type="InterPro" id="IPR002295">
    <property type="entry name" value="N4/N6-MTase_EcoPI_Mod-like"/>
</dbReference>
<evidence type="ECO:0000256" key="1">
    <source>
        <dbReference type="ARBA" id="ARBA00006594"/>
    </source>
</evidence>
<gene>
    <name evidence="6" type="ORF">CVA01_28390</name>
</gene>
<evidence type="ECO:0000313" key="6">
    <source>
        <dbReference type="EMBL" id="GEC87525.1"/>
    </source>
</evidence>
<evidence type="ECO:0000313" key="7">
    <source>
        <dbReference type="Proteomes" id="UP000319986"/>
    </source>
</evidence>
<proteinExistence type="inferred from homology"/>
<dbReference type="RefSeq" id="WP_141331599.1">
    <property type="nucleotide sequence ID" value="NZ_BJNT01000028.1"/>
</dbReference>
<dbReference type="GO" id="GO:0003677">
    <property type="term" value="F:DNA binding"/>
    <property type="evidence" value="ECO:0007669"/>
    <property type="project" value="InterPro"/>
</dbReference>
<organism evidence="6 7">
    <name type="scientific">Corynebacterium variabile</name>
    <dbReference type="NCBI Taxonomy" id="1727"/>
    <lineage>
        <taxon>Bacteria</taxon>
        <taxon>Bacillati</taxon>
        <taxon>Actinomycetota</taxon>
        <taxon>Actinomycetes</taxon>
        <taxon>Mycobacteriales</taxon>
        <taxon>Corynebacteriaceae</taxon>
        <taxon>Corynebacterium</taxon>
    </lineage>
</organism>
<protein>
    <recommendedName>
        <fullName evidence="5">DNA methylase N-4/N-6 domain-containing protein</fullName>
    </recommendedName>
</protein>
<dbReference type="GO" id="GO:0008170">
    <property type="term" value="F:N-methyltransferase activity"/>
    <property type="evidence" value="ECO:0007669"/>
    <property type="project" value="InterPro"/>
</dbReference>
<sequence>MTNQLLQLTWSNKDLALIPTETGKYGYRWVSPSDPRYCETHTLEISDHVVGSQTPKEDGVTYSELADLAPTDDNLLILGESGDVLEALTRVPELADKYAGQIKCIYIDPPFNTAQAFTNYEDNLQHSVWLTMMRDRLQHMHTLLSADGSIWVHLDDVENHRMRVLLDEVFGPENFVAEVIWQKVDGPRNDAALFSSDHDTIMVYRKSLAFEVNRLPRSADMNARFSNPDNDPEGAWAADNPCGPNAATHQGMVYAIEHPITGDLMYPSMGRCWAESQDAMLSHMQGWAHYELRDIDDAAARARVCGIPPETVRENVSAIMLAEPLEIAGQKARRLIDSGEPMPRLIFTKGGLGRAMRKSRIPVKGQVPRTIWFNEDVSHNRGAVKEQTKLFPGVTPFKTPKPERLLERVLHIATNPGDIVLDVFAGSGTTAAVAQKMGRRWVTCELQEDNFTQFTRPRLEKVVRGEDHGGITTSKGERVPAAGTDLPEGMSAEDAQKFTSLLNKLVRDDDDLKKCPQVKALKALSKTTKTPDTVNWRGGGGFTVARLSPECFDYDETLGLTLLTDAATGDTLINSVAANLNFHHTPDDPVFHGIRGCMRLVVVEGTLLTSRVDELLAELADGELLTIATTEPDEAIRSHLRQVKRGCRMVHIPDDIFHPTTAAGLLADDTVQEA</sequence>
<dbReference type="GO" id="GO:0032259">
    <property type="term" value="P:methylation"/>
    <property type="evidence" value="ECO:0007669"/>
    <property type="project" value="UniProtKB-KW"/>
</dbReference>
<evidence type="ECO:0000256" key="3">
    <source>
        <dbReference type="ARBA" id="ARBA00022679"/>
    </source>
</evidence>
<dbReference type="Proteomes" id="UP000319986">
    <property type="component" value="Unassembled WGS sequence"/>
</dbReference>
<feature type="domain" description="DNA methylase N-4/N-6" evidence="5">
    <location>
        <begin position="102"/>
        <end position="452"/>
    </location>
</feature>
<evidence type="ECO:0000256" key="4">
    <source>
        <dbReference type="ARBA" id="ARBA00022691"/>
    </source>
</evidence>
<evidence type="ECO:0000256" key="2">
    <source>
        <dbReference type="ARBA" id="ARBA00022603"/>
    </source>
</evidence>
<keyword evidence="2" id="KW-0489">Methyltransferase</keyword>